<evidence type="ECO:0000313" key="11">
    <source>
        <dbReference type="Proteomes" id="UP000812270"/>
    </source>
</evidence>
<sequence length="299" mass="34313">MLLKQNLTLYRIVKLTWKVDLIMISLCALAYYVDIYLTPQVHIPAMVTTLMGTAMAFFIAFNNNQAYSRWWEARIIWGGIVNDSRSWARHLLSYTSDDENKTVLVRRMILRHIGFLYALKTSLRKVHDDEFKKFLSEEEAKKVKSFANVPSAILDLQADDIQRLSDLQLIDGFRFMQISGVLQNFCDHMGKSERINNTVFPTNYIYFTRLFIWLLVVCVTVTASENVGPWAIPLGWVLGFVFHTTHISGMAIMNPFEIAPECVPLNSITRNIEINLLQMLGESKIPAPEPTMHGGEYIL</sequence>
<dbReference type="EMBL" id="JAHSPG010000015">
    <property type="protein sequence ID" value="MBV4359648.1"/>
    <property type="molecule type" value="Genomic_DNA"/>
</dbReference>
<dbReference type="GO" id="GO:0005886">
    <property type="term" value="C:plasma membrane"/>
    <property type="evidence" value="ECO:0007669"/>
    <property type="project" value="UniProtKB-SubCell"/>
</dbReference>
<evidence type="ECO:0000256" key="6">
    <source>
        <dbReference type="ARBA" id="ARBA00023065"/>
    </source>
</evidence>
<gene>
    <name evidence="10" type="ORF">KTO63_20930</name>
</gene>
<proteinExistence type="inferred from homology"/>
<organism evidence="10 11">
    <name type="scientific">Pinibacter aurantiacus</name>
    <dbReference type="NCBI Taxonomy" id="2851599"/>
    <lineage>
        <taxon>Bacteria</taxon>
        <taxon>Pseudomonadati</taxon>
        <taxon>Bacteroidota</taxon>
        <taxon>Chitinophagia</taxon>
        <taxon>Chitinophagales</taxon>
        <taxon>Chitinophagaceae</taxon>
        <taxon>Pinibacter</taxon>
    </lineage>
</organism>
<dbReference type="PANTHER" id="PTHR33281:SF19">
    <property type="entry name" value="VOLTAGE-DEPENDENT ANION CHANNEL-FORMING PROTEIN YNEE"/>
    <property type="match status" value="1"/>
</dbReference>
<evidence type="ECO:0000256" key="4">
    <source>
        <dbReference type="ARBA" id="ARBA00022692"/>
    </source>
</evidence>
<feature type="transmembrane region" description="Helical" evidence="9">
    <location>
        <begin position="21"/>
        <end position="37"/>
    </location>
</feature>
<dbReference type="Proteomes" id="UP000812270">
    <property type="component" value="Unassembled WGS sequence"/>
</dbReference>
<dbReference type="GO" id="GO:0005254">
    <property type="term" value="F:chloride channel activity"/>
    <property type="evidence" value="ECO:0007669"/>
    <property type="project" value="InterPro"/>
</dbReference>
<evidence type="ECO:0008006" key="12">
    <source>
        <dbReference type="Google" id="ProtNLM"/>
    </source>
</evidence>
<evidence type="ECO:0000256" key="1">
    <source>
        <dbReference type="ARBA" id="ARBA00004651"/>
    </source>
</evidence>
<keyword evidence="11" id="KW-1185">Reference proteome</keyword>
<dbReference type="Pfam" id="PF25539">
    <property type="entry name" value="Bestrophin_2"/>
    <property type="match status" value="1"/>
</dbReference>
<comment type="caution">
    <text evidence="10">The sequence shown here is derived from an EMBL/GenBank/DDBJ whole genome shotgun (WGS) entry which is preliminary data.</text>
</comment>
<name>A0A9E2SAS8_9BACT</name>
<evidence type="ECO:0000256" key="3">
    <source>
        <dbReference type="ARBA" id="ARBA00022475"/>
    </source>
</evidence>
<reference evidence="10" key="1">
    <citation type="submission" date="2021-06" db="EMBL/GenBank/DDBJ databases">
        <authorList>
            <person name="Huq M.A."/>
        </authorList>
    </citation>
    <scope>NUCLEOTIDE SEQUENCE</scope>
    <source>
        <strain evidence="10">MAH-26</strain>
    </source>
</reference>
<comment type="subcellular location">
    <subcellularLocation>
        <location evidence="1">Cell membrane</location>
        <topology evidence="1">Multi-pass membrane protein</topology>
    </subcellularLocation>
</comment>
<evidence type="ECO:0000313" key="10">
    <source>
        <dbReference type="EMBL" id="MBV4359648.1"/>
    </source>
</evidence>
<evidence type="ECO:0000256" key="5">
    <source>
        <dbReference type="ARBA" id="ARBA00022989"/>
    </source>
</evidence>
<evidence type="ECO:0000256" key="2">
    <source>
        <dbReference type="ARBA" id="ARBA00022448"/>
    </source>
</evidence>
<evidence type="ECO:0000256" key="7">
    <source>
        <dbReference type="ARBA" id="ARBA00023136"/>
    </source>
</evidence>
<dbReference type="AlphaFoldDB" id="A0A9E2SAS8"/>
<keyword evidence="3" id="KW-1003">Cell membrane</keyword>
<dbReference type="PANTHER" id="PTHR33281">
    <property type="entry name" value="UPF0187 PROTEIN YNEE"/>
    <property type="match status" value="1"/>
</dbReference>
<dbReference type="InterPro" id="IPR044669">
    <property type="entry name" value="YneE/VCCN1/2-like"/>
</dbReference>
<evidence type="ECO:0000256" key="8">
    <source>
        <dbReference type="ARBA" id="ARBA00034708"/>
    </source>
</evidence>
<protein>
    <recommendedName>
        <fullName evidence="12">Bestrophin</fullName>
    </recommendedName>
</protein>
<keyword evidence="2" id="KW-0813">Transport</keyword>
<feature type="transmembrane region" description="Helical" evidence="9">
    <location>
        <begin position="204"/>
        <end position="224"/>
    </location>
</feature>
<keyword evidence="7 9" id="KW-0472">Membrane</keyword>
<keyword evidence="4 9" id="KW-0812">Transmembrane</keyword>
<evidence type="ECO:0000256" key="9">
    <source>
        <dbReference type="SAM" id="Phobius"/>
    </source>
</evidence>
<keyword evidence="6" id="KW-0406">Ion transport</keyword>
<keyword evidence="5 9" id="KW-1133">Transmembrane helix</keyword>
<feature type="transmembrane region" description="Helical" evidence="9">
    <location>
        <begin position="43"/>
        <end position="61"/>
    </location>
</feature>
<accession>A0A9E2SAS8</accession>
<dbReference type="RefSeq" id="WP_217793903.1">
    <property type="nucleotide sequence ID" value="NZ_JAHSPG010000015.1"/>
</dbReference>
<comment type="similarity">
    <text evidence="8">Belongs to the anion channel-forming bestrophin (TC 1.A.46) family.</text>
</comment>